<dbReference type="SUPFAM" id="SSF100950">
    <property type="entry name" value="NagB/RpiA/CoA transferase-like"/>
    <property type="match status" value="1"/>
</dbReference>
<evidence type="ECO:0000256" key="2">
    <source>
        <dbReference type="ARBA" id="ARBA00023015"/>
    </source>
</evidence>
<dbReference type="EMBL" id="CP032694">
    <property type="protein sequence ID" value="AYG60196.1"/>
    <property type="molecule type" value="Genomic_DNA"/>
</dbReference>
<keyword evidence="6" id="KW-1185">Reference proteome</keyword>
<dbReference type="PROSITE" id="PS51000">
    <property type="entry name" value="HTH_DEOR_2"/>
    <property type="match status" value="1"/>
</dbReference>
<dbReference type="SUPFAM" id="SSF46785">
    <property type="entry name" value="Winged helix' DNA-binding domain"/>
    <property type="match status" value="1"/>
</dbReference>
<dbReference type="Pfam" id="PF00455">
    <property type="entry name" value="DeoRC"/>
    <property type="match status" value="1"/>
</dbReference>
<feature type="domain" description="HTH deoR-type" evidence="4">
    <location>
        <begin position="12"/>
        <end position="67"/>
    </location>
</feature>
<sequence length="269" mass="29812">MSDIVQAPLHSNHREREILEELRLAGGASRIQFLAERLAVSEETIRRNIRSLEANGLVTKVHGGVHIKDSIIEQPLHFRMNENAEAKRMIAARVAAMIQNGDTLFLDIGSTTAFIAVALQKHQNLFIVTNAVSVAHALATRNGNRVFFAGGELRGHDGGAFGMEATNFLRRFNVRHAILSVGAVNAVSGFMLHDLEEAEYSREAARRAENRIIVADSAKFGRSAPIIIDDPAIYDMMVTDDVPPPDIRAMLDRNEIDLVVASQRRMEQR</sequence>
<dbReference type="InterPro" id="IPR001034">
    <property type="entry name" value="DeoR_HTH"/>
</dbReference>
<keyword evidence="2" id="KW-0805">Transcription regulation</keyword>
<evidence type="ECO:0000313" key="6">
    <source>
        <dbReference type="Proteomes" id="UP000282195"/>
    </source>
</evidence>
<dbReference type="SMART" id="SM01134">
    <property type="entry name" value="DeoRC"/>
    <property type="match status" value="1"/>
</dbReference>
<dbReference type="PANTHER" id="PTHR30363:SF4">
    <property type="entry name" value="GLYCEROL-3-PHOSPHATE REGULON REPRESSOR"/>
    <property type="match status" value="1"/>
</dbReference>
<protein>
    <submittedName>
        <fullName evidence="5">DeoR/GlpR transcriptional regulator</fullName>
    </submittedName>
</protein>
<dbReference type="InterPro" id="IPR050313">
    <property type="entry name" value="Carb_Metab_HTH_regulators"/>
</dbReference>
<dbReference type="InterPro" id="IPR037171">
    <property type="entry name" value="NagB/RpiA_transferase-like"/>
</dbReference>
<evidence type="ECO:0000256" key="1">
    <source>
        <dbReference type="ARBA" id="ARBA00022491"/>
    </source>
</evidence>
<dbReference type="PANTHER" id="PTHR30363">
    <property type="entry name" value="HTH-TYPE TRANSCRIPTIONAL REGULATOR SRLR-RELATED"/>
    <property type="match status" value="1"/>
</dbReference>
<dbReference type="InterPro" id="IPR036390">
    <property type="entry name" value="WH_DNA-bd_sf"/>
</dbReference>
<dbReference type="RefSeq" id="WP_120705186.1">
    <property type="nucleotide sequence ID" value="NZ_CP032694.1"/>
</dbReference>
<keyword evidence="1" id="KW-0678">Repressor</keyword>
<evidence type="ECO:0000313" key="5">
    <source>
        <dbReference type="EMBL" id="AYG60196.1"/>
    </source>
</evidence>
<dbReference type="InterPro" id="IPR036388">
    <property type="entry name" value="WH-like_DNA-bd_sf"/>
</dbReference>
<keyword evidence="3" id="KW-0804">Transcription</keyword>
<dbReference type="PRINTS" id="PR00037">
    <property type="entry name" value="HTHLACR"/>
</dbReference>
<reference evidence="5 6" key="1">
    <citation type="submission" date="2018-10" db="EMBL/GenBank/DDBJ databases">
        <title>Rhizobium etli, R. leguminosarum and a new Rhizobium genospecies from Phaseolus dumosus.</title>
        <authorList>
            <person name="Ramirez-Puebla S.T."/>
            <person name="Rogel-Hernandez M.A."/>
            <person name="Guerrero G."/>
            <person name="Ormeno-Orrillo E."/>
            <person name="Martinez-Romero J.C."/>
            <person name="Negrete-Yankelevich S."/>
            <person name="Martinez-Romero E."/>
        </authorList>
    </citation>
    <scope>NUCLEOTIDE SEQUENCE [LARGE SCALE GENOMIC DNA]</scope>
    <source>
        <strain evidence="5 6">CCGE525</strain>
    </source>
</reference>
<dbReference type="Gene3D" id="1.10.10.10">
    <property type="entry name" value="Winged helix-like DNA-binding domain superfamily/Winged helix DNA-binding domain"/>
    <property type="match status" value="1"/>
</dbReference>
<dbReference type="AlphaFoldDB" id="A0A387FYG3"/>
<dbReference type="OrthoDB" id="7688673at2"/>
<gene>
    <name evidence="5" type="ORF">CCGE525_16265</name>
</gene>
<dbReference type="Pfam" id="PF08220">
    <property type="entry name" value="HTH_DeoR"/>
    <property type="match status" value="1"/>
</dbReference>
<evidence type="ECO:0000256" key="3">
    <source>
        <dbReference type="ARBA" id="ARBA00023163"/>
    </source>
</evidence>
<organism evidence="5 6">
    <name type="scientific">Rhizobium jaguaris</name>
    <dbReference type="NCBI Taxonomy" id="1312183"/>
    <lineage>
        <taxon>Bacteria</taxon>
        <taxon>Pseudomonadati</taxon>
        <taxon>Pseudomonadota</taxon>
        <taxon>Alphaproteobacteria</taxon>
        <taxon>Hyphomicrobiales</taxon>
        <taxon>Rhizobiaceae</taxon>
        <taxon>Rhizobium/Agrobacterium group</taxon>
        <taxon>Rhizobium</taxon>
    </lineage>
</organism>
<dbReference type="InterPro" id="IPR014036">
    <property type="entry name" value="DeoR-like_C"/>
</dbReference>
<proteinExistence type="predicted"/>
<dbReference type="Proteomes" id="UP000282195">
    <property type="component" value="Chromosome"/>
</dbReference>
<evidence type="ECO:0000259" key="4">
    <source>
        <dbReference type="PROSITE" id="PS51000"/>
    </source>
</evidence>
<accession>A0A387FYG3</accession>
<dbReference type="KEGG" id="rjg:CCGE525_16265"/>
<dbReference type="GO" id="GO:0003700">
    <property type="term" value="F:DNA-binding transcription factor activity"/>
    <property type="evidence" value="ECO:0007669"/>
    <property type="project" value="InterPro"/>
</dbReference>
<dbReference type="SMART" id="SM00420">
    <property type="entry name" value="HTH_DEOR"/>
    <property type="match status" value="1"/>
</dbReference>
<dbReference type="Gene3D" id="3.40.50.1360">
    <property type="match status" value="1"/>
</dbReference>
<name>A0A387FYG3_9HYPH</name>